<dbReference type="EMBL" id="CP038267">
    <property type="protein sequence ID" value="QBR93988.1"/>
    <property type="molecule type" value="Genomic_DNA"/>
</dbReference>
<gene>
    <name evidence="2" type="ORF">EXE57_18150</name>
</gene>
<feature type="transmembrane region" description="Helical" evidence="1">
    <location>
        <begin position="221"/>
        <end position="245"/>
    </location>
</feature>
<keyword evidence="1" id="KW-0812">Transmembrane</keyword>
<reference evidence="2 3" key="1">
    <citation type="submission" date="2019-03" db="EMBL/GenBank/DDBJ databases">
        <title>Three New Species of Nocardioides, Nocardioides euryhalodurans sp. nov., Nocardioides seonyuensis sp. nov. and Nocardioides eburneoflavus sp. nov., Iolated from Soil.</title>
        <authorList>
            <person name="Roh S.G."/>
            <person name="Lee C."/>
            <person name="Kim M.-K."/>
            <person name="Kim S.B."/>
        </authorList>
    </citation>
    <scope>NUCLEOTIDE SEQUENCE [LARGE SCALE GENOMIC DNA]</scope>
    <source>
        <strain evidence="2 3">MMS17-SY117</strain>
    </source>
</reference>
<feature type="transmembrane region" description="Helical" evidence="1">
    <location>
        <begin position="130"/>
        <end position="151"/>
    </location>
</feature>
<feature type="transmembrane region" description="Helical" evidence="1">
    <location>
        <begin position="180"/>
        <end position="201"/>
    </location>
</feature>
<dbReference type="KEGG" id="noy:EXE57_18150"/>
<keyword evidence="1" id="KW-1133">Transmembrane helix</keyword>
<feature type="transmembrane region" description="Helical" evidence="1">
    <location>
        <begin position="95"/>
        <end position="118"/>
    </location>
</feature>
<name>A0A4P7GP29_9ACTN</name>
<dbReference type="Pfam" id="PF22564">
    <property type="entry name" value="HAAS"/>
    <property type="match status" value="1"/>
</dbReference>
<sequence length="326" mass="35038">MTHHQTLSDPLVERYAVAVASRLPADQRDDVAAELRASILDSVEDRLDRDPDAARDAVVREVLLDLGDPIVLARGYATAPRYLVGPENFDTWRTLVLVISAVGAPVTALATLVARIWAGDPYPEAILGSLWTGFTVVVHVAFWVTLVFWIMEHTGTRSPMATEEGWTLDRLPELPRARALGLKELIAGLGFVTIVLAWLPWQHVHSPVVDDNGDRVPLLDPALWSSGWLWGFVALLLATAAVEVVKYRAGDWTTGVTLSAVALDVVTAAYLVLLLTTQTVVNPALDPGGSAPAAADTIVLVTALVVAALGIGEAVRGHLRHRTAVS</sequence>
<dbReference type="Proteomes" id="UP000294894">
    <property type="component" value="Chromosome"/>
</dbReference>
<evidence type="ECO:0000313" key="3">
    <source>
        <dbReference type="Proteomes" id="UP000294894"/>
    </source>
</evidence>
<keyword evidence="3" id="KW-1185">Reference proteome</keyword>
<protein>
    <submittedName>
        <fullName evidence="2">Uncharacterized protein</fullName>
    </submittedName>
</protein>
<dbReference type="OrthoDB" id="3171769at2"/>
<proteinExistence type="predicted"/>
<feature type="transmembrane region" description="Helical" evidence="1">
    <location>
        <begin position="293"/>
        <end position="312"/>
    </location>
</feature>
<dbReference type="RefSeq" id="WP_135079957.1">
    <property type="nucleotide sequence ID" value="NZ_CP038267.1"/>
</dbReference>
<evidence type="ECO:0000313" key="2">
    <source>
        <dbReference type="EMBL" id="QBR93988.1"/>
    </source>
</evidence>
<organism evidence="2 3">
    <name type="scientific">Nocardioides euryhalodurans</name>
    <dbReference type="NCBI Taxonomy" id="2518370"/>
    <lineage>
        <taxon>Bacteria</taxon>
        <taxon>Bacillati</taxon>
        <taxon>Actinomycetota</taxon>
        <taxon>Actinomycetes</taxon>
        <taxon>Propionibacteriales</taxon>
        <taxon>Nocardioidaceae</taxon>
        <taxon>Nocardioides</taxon>
    </lineage>
</organism>
<dbReference type="AlphaFoldDB" id="A0A4P7GP29"/>
<accession>A0A4P7GP29</accession>
<evidence type="ECO:0000256" key="1">
    <source>
        <dbReference type="SAM" id="Phobius"/>
    </source>
</evidence>
<feature type="transmembrane region" description="Helical" evidence="1">
    <location>
        <begin position="252"/>
        <end position="273"/>
    </location>
</feature>
<keyword evidence="1" id="KW-0472">Membrane</keyword>